<dbReference type="Proteomes" id="UP000054350">
    <property type="component" value="Unassembled WGS sequence"/>
</dbReference>
<name>A0A0L0TDA1_ALLM3</name>
<proteinExistence type="predicted"/>
<keyword evidence="2" id="KW-1185">Reference proteome</keyword>
<organism evidence="1 2">
    <name type="scientific">Allomyces macrogynus (strain ATCC 38327)</name>
    <name type="common">Allomyces javanicus var. macrogynus</name>
    <dbReference type="NCBI Taxonomy" id="578462"/>
    <lineage>
        <taxon>Eukaryota</taxon>
        <taxon>Fungi</taxon>
        <taxon>Fungi incertae sedis</taxon>
        <taxon>Blastocladiomycota</taxon>
        <taxon>Blastocladiomycetes</taxon>
        <taxon>Blastocladiales</taxon>
        <taxon>Blastocladiaceae</taxon>
        <taxon>Allomyces</taxon>
    </lineage>
</organism>
<evidence type="ECO:0000313" key="1">
    <source>
        <dbReference type="EMBL" id="KNE72883.1"/>
    </source>
</evidence>
<dbReference type="EMBL" id="GG745384">
    <property type="protein sequence ID" value="KNE72883.1"/>
    <property type="molecule type" value="Genomic_DNA"/>
</dbReference>
<accession>A0A0L0TDA1</accession>
<evidence type="ECO:0000313" key="2">
    <source>
        <dbReference type="Proteomes" id="UP000054350"/>
    </source>
</evidence>
<dbReference type="VEuPathDB" id="FungiDB:AMAG_20599"/>
<reference evidence="1 2" key="1">
    <citation type="submission" date="2009-11" db="EMBL/GenBank/DDBJ databases">
        <title>Annotation of Allomyces macrogynus ATCC 38327.</title>
        <authorList>
            <consortium name="The Broad Institute Genome Sequencing Platform"/>
            <person name="Russ C."/>
            <person name="Cuomo C."/>
            <person name="Burger G."/>
            <person name="Gray M.W."/>
            <person name="Holland P.W.H."/>
            <person name="King N."/>
            <person name="Lang F.B.F."/>
            <person name="Roger A.J."/>
            <person name="Ruiz-Trillo I."/>
            <person name="Young S.K."/>
            <person name="Zeng Q."/>
            <person name="Gargeya S."/>
            <person name="Fitzgerald M."/>
            <person name="Haas B."/>
            <person name="Abouelleil A."/>
            <person name="Alvarado L."/>
            <person name="Arachchi H.M."/>
            <person name="Berlin A."/>
            <person name="Chapman S.B."/>
            <person name="Gearin G."/>
            <person name="Goldberg J."/>
            <person name="Griggs A."/>
            <person name="Gujja S."/>
            <person name="Hansen M."/>
            <person name="Heiman D."/>
            <person name="Howarth C."/>
            <person name="Larimer J."/>
            <person name="Lui A."/>
            <person name="MacDonald P.J.P."/>
            <person name="McCowen C."/>
            <person name="Montmayeur A."/>
            <person name="Murphy C."/>
            <person name="Neiman D."/>
            <person name="Pearson M."/>
            <person name="Priest M."/>
            <person name="Roberts A."/>
            <person name="Saif S."/>
            <person name="Shea T."/>
            <person name="Sisk P."/>
            <person name="Stolte C."/>
            <person name="Sykes S."/>
            <person name="Wortman J."/>
            <person name="Nusbaum C."/>
            <person name="Birren B."/>
        </authorList>
    </citation>
    <scope>NUCLEOTIDE SEQUENCE [LARGE SCALE GENOMIC DNA]</scope>
    <source>
        <strain evidence="1 2">ATCC 38327</strain>
    </source>
</reference>
<protein>
    <submittedName>
        <fullName evidence="1">Uncharacterized protein</fullName>
    </submittedName>
</protein>
<reference evidence="2" key="2">
    <citation type="submission" date="2009-11" db="EMBL/GenBank/DDBJ databases">
        <title>The Genome Sequence of Allomyces macrogynus strain ATCC 38327.</title>
        <authorList>
            <consortium name="The Broad Institute Genome Sequencing Platform"/>
            <person name="Russ C."/>
            <person name="Cuomo C."/>
            <person name="Shea T."/>
            <person name="Young S.K."/>
            <person name="Zeng Q."/>
            <person name="Koehrsen M."/>
            <person name="Haas B."/>
            <person name="Borodovsky M."/>
            <person name="Guigo R."/>
            <person name="Alvarado L."/>
            <person name="Berlin A."/>
            <person name="Borenstein D."/>
            <person name="Chen Z."/>
            <person name="Engels R."/>
            <person name="Freedman E."/>
            <person name="Gellesch M."/>
            <person name="Goldberg J."/>
            <person name="Griggs A."/>
            <person name="Gujja S."/>
            <person name="Heiman D."/>
            <person name="Hepburn T."/>
            <person name="Howarth C."/>
            <person name="Jen D."/>
            <person name="Larson L."/>
            <person name="Lewis B."/>
            <person name="Mehta T."/>
            <person name="Park D."/>
            <person name="Pearson M."/>
            <person name="Roberts A."/>
            <person name="Saif S."/>
            <person name="Shenoy N."/>
            <person name="Sisk P."/>
            <person name="Stolte C."/>
            <person name="Sykes S."/>
            <person name="Walk T."/>
            <person name="White J."/>
            <person name="Yandava C."/>
            <person name="Burger G."/>
            <person name="Gray M.W."/>
            <person name="Holland P.W.H."/>
            <person name="King N."/>
            <person name="Lang F.B.F."/>
            <person name="Roger A.J."/>
            <person name="Ruiz-Trillo I."/>
            <person name="Lander E."/>
            <person name="Nusbaum C."/>
        </authorList>
    </citation>
    <scope>NUCLEOTIDE SEQUENCE [LARGE SCALE GENOMIC DNA]</scope>
    <source>
        <strain evidence="2">ATCC 38327</strain>
    </source>
</reference>
<sequence length="165" mass="18204">MDAYGMSPFESAQDWSHVMHSNSVDLLDYILAHHSPLIAHPFPAQSSLAMCQPLDRVEHPAAMQWFLDHAPQLGSWAHDGVKSILVHLLHCTADLVSSDGDVARFVIPLLELVRDGAAMSPGHDQITHGLFVYLLSARLLEYMIARSNDAMPHTRHVAARRGALA</sequence>
<dbReference type="AlphaFoldDB" id="A0A0L0TDA1"/>
<gene>
    <name evidence="1" type="ORF">AMAG_20599</name>
</gene>